<dbReference type="Proteomes" id="UP001156666">
    <property type="component" value="Unassembled WGS sequence"/>
</dbReference>
<gene>
    <name evidence="4" type="ORF">GCM10007940_41520</name>
</gene>
<evidence type="ECO:0000313" key="4">
    <source>
        <dbReference type="EMBL" id="GLR19536.1"/>
    </source>
</evidence>
<dbReference type="SUPFAM" id="SSF48452">
    <property type="entry name" value="TPR-like"/>
    <property type="match status" value="2"/>
</dbReference>
<organism evidence="4 5">
    <name type="scientific">Portibacter lacus</name>
    <dbReference type="NCBI Taxonomy" id="1099794"/>
    <lineage>
        <taxon>Bacteria</taxon>
        <taxon>Pseudomonadati</taxon>
        <taxon>Bacteroidota</taxon>
        <taxon>Saprospiria</taxon>
        <taxon>Saprospirales</taxon>
        <taxon>Haliscomenobacteraceae</taxon>
        <taxon>Portibacter</taxon>
    </lineage>
</organism>
<keyword evidence="1" id="KW-0802">TPR repeat</keyword>
<feature type="domain" description="CHAT" evidence="3">
    <location>
        <begin position="712"/>
        <end position="995"/>
    </location>
</feature>
<evidence type="ECO:0000259" key="3">
    <source>
        <dbReference type="Pfam" id="PF12770"/>
    </source>
</evidence>
<accession>A0AA37SVI5</accession>
<evidence type="ECO:0000313" key="5">
    <source>
        <dbReference type="Proteomes" id="UP001156666"/>
    </source>
</evidence>
<keyword evidence="5" id="KW-1185">Reference proteome</keyword>
<dbReference type="Pfam" id="PF13181">
    <property type="entry name" value="TPR_8"/>
    <property type="match status" value="2"/>
</dbReference>
<dbReference type="InterPro" id="IPR011990">
    <property type="entry name" value="TPR-like_helical_dom_sf"/>
</dbReference>
<dbReference type="InterPro" id="IPR024983">
    <property type="entry name" value="CHAT_dom"/>
</dbReference>
<feature type="transmembrane region" description="Helical" evidence="2">
    <location>
        <begin position="1007"/>
        <end position="1026"/>
    </location>
</feature>
<evidence type="ECO:0000256" key="2">
    <source>
        <dbReference type="SAM" id="Phobius"/>
    </source>
</evidence>
<keyword evidence="2" id="KW-0812">Transmembrane</keyword>
<dbReference type="InterPro" id="IPR019734">
    <property type="entry name" value="TPR_rpt"/>
</dbReference>
<dbReference type="PROSITE" id="PS50005">
    <property type="entry name" value="TPR"/>
    <property type="match status" value="1"/>
</dbReference>
<keyword evidence="2" id="KW-1133">Transmembrane helix</keyword>
<name>A0AA37SVI5_9BACT</name>
<keyword evidence="2" id="KW-0472">Membrane</keyword>
<feature type="repeat" description="TPR" evidence="1">
    <location>
        <begin position="95"/>
        <end position="128"/>
    </location>
</feature>
<dbReference type="RefSeq" id="WP_235291768.1">
    <property type="nucleotide sequence ID" value="NZ_BSOH01000027.1"/>
</dbReference>
<evidence type="ECO:0000256" key="1">
    <source>
        <dbReference type="PROSITE-ProRule" id="PRU00339"/>
    </source>
</evidence>
<dbReference type="EMBL" id="BSOH01000027">
    <property type="protein sequence ID" value="GLR19536.1"/>
    <property type="molecule type" value="Genomic_DNA"/>
</dbReference>
<dbReference type="AlphaFoldDB" id="A0AA37SVI5"/>
<reference evidence="4" key="2">
    <citation type="submission" date="2023-01" db="EMBL/GenBank/DDBJ databases">
        <title>Draft genome sequence of Portibacter lacus strain NBRC 108769.</title>
        <authorList>
            <person name="Sun Q."/>
            <person name="Mori K."/>
        </authorList>
    </citation>
    <scope>NUCLEOTIDE SEQUENCE</scope>
    <source>
        <strain evidence="4">NBRC 108769</strain>
    </source>
</reference>
<dbReference type="Gene3D" id="1.25.40.10">
    <property type="entry name" value="Tetratricopeptide repeat domain"/>
    <property type="match status" value="2"/>
</dbReference>
<dbReference type="SMART" id="SM00028">
    <property type="entry name" value="TPR"/>
    <property type="match status" value="6"/>
</dbReference>
<proteinExistence type="predicted"/>
<comment type="caution">
    <text evidence="4">The sequence shown here is derived from an EMBL/GenBank/DDBJ whole genome shotgun (WGS) entry which is preliminary data.</text>
</comment>
<reference evidence="4" key="1">
    <citation type="journal article" date="2014" name="Int. J. Syst. Evol. Microbiol.">
        <title>Complete genome sequence of Corynebacterium casei LMG S-19264T (=DSM 44701T), isolated from a smear-ripened cheese.</title>
        <authorList>
            <consortium name="US DOE Joint Genome Institute (JGI-PGF)"/>
            <person name="Walter F."/>
            <person name="Albersmeier A."/>
            <person name="Kalinowski J."/>
            <person name="Ruckert C."/>
        </authorList>
    </citation>
    <scope>NUCLEOTIDE SEQUENCE</scope>
    <source>
        <strain evidence="4">NBRC 108769</strain>
    </source>
</reference>
<protein>
    <recommendedName>
        <fullName evidence="3">CHAT domain-containing protein</fullName>
    </recommendedName>
</protein>
<dbReference type="PANTHER" id="PTHR10098">
    <property type="entry name" value="RAPSYN-RELATED"/>
    <property type="match status" value="1"/>
</dbReference>
<dbReference type="Pfam" id="PF12770">
    <property type="entry name" value="CHAT"/>
    <property type="match status" value="1"/>
</dbReference>
<sequence length="1036" mass="118599">MINVNVSAQSSGKEFFDLGEQLANSNEYEKSNKAYAQALTYFIAEANWPQYYQTRYAITYNYVDLYQFEKAENEIEEAIAHFETKYKDTFIIQQPRLYHAAGQVYLDLHQYDKAIANNRRAMKYYQSISEENDRIKYTSYMYNNIGTAYKQKRTMDSALFYYQLALPLKIQVLGNNANSTLRTIKSISGIYQDWGQIDKAIETQTIALNGAIADGNKDAEAQAYNGLSQMYQRKNDFESSKIYISKAMEIYKELSPKFEIDLAHSYHQMGNVLESAKSHQESIQWYTIAKQMYRKIHNGKYSYQEGNSTMNLGKAYNYLAGQLEETSSDIDATHPDVRALRTKGIEYYEENEKIFEASVSKDHARWIELWLSKGVCYLENRDSLLAHDLFLKAYDRAYKMAPEKSYDRSLACLNLARTTKDASKAIEIYQQGLWELSRGWEYENPEDNPRADQVFYEDWSVRIMIKKAEKLQELAKLENNNQYLDAGLKTILSADQLLDESRASFLTTSAKINLGNQGHAVYAEGLEICYQMGDLESEAFYFIEKDKGLVLLEALHSGKRIQDVMIPDSLSSELRRINGKIAELTAEQNQFKEDDRYAIISAQIFDLEQERKRIKAKITKLYPITAKISEEGQTLSLGDVQNQLAPNNVIYEYLKTSEYLYILRVDQHSVKLYKEKVVDFEADLDSLLSIISNEKIAINQSNSRTVYYAYQKYAYRLYQKLLPNYNKEDLLIIPDGNLNYLPFELLLTKPASGEHINYSLLPYLLKSGTVKYSFSTSLHYADVERSERKQNQLLAVAPIYPSSPSGFIASRAGFSSLQYTEKEATAISDLMGGDFLIGKDATVDKFIKSAADYKVLHLAMHAYTHDKDPMLSGMVFSEGESGSDNILHAYELYNMNIPSELVVLSACNTGLGQYKEGEGVMSLGRAFRHAGTNNVIMSLWQANDESTREIMTSFYKKIENGEPKALALRNAKLDYLASSSNVFPYYWSAFVLLGDDQVLTLNNHNSMYFGLTIFLLLILVFGGFLIKRRREKGIPK</sequence>